<evidence type="ECO:0000256" key="1">
    <source>
        <dbReference type="ARBA" id="ARBA00004604"/>
    </source>
</evidence>
<evidence type="ECO:0000256" key="4">
    <source>
        <dbReference type="ARBA" id="ARBA00023242"/>
    </source>
</evidence>
<dbReference type="PROSITE" id="PS00678">
    <property type="entry name" value="WD_REPEATS_1"/>
    <property type="match status" value="1"/>
</dbReference>
<dbReference type="SUPFAM" id="SSF50978">
    <property type="entry name" value="WD40 repeat-like"/>
    <property type="match status" value="2"/>
</dbReference>
<dbReference type="SMART" id="SM00320">
    <property type="entry name" value="WD40"/>
    <property type="match status" value="8"/>
</dbReference>
<organism evidence="7 9">
    <name type="scientific">Plasmodiophora brassicae</name>
    <name type="common">Clubroot disease agent</name>
    <dbReference type="NCBI Taxonomy" id="37360"/>
    <lineage>
        <taxon>Eukaryota</taxon>
        <taxon>Sar</taxon>
        <taxon>Rhizaria</taxon>
        <taxon>Endomyxa</taxon>
        <taxon>Phytomyxea</taxon>
        <taxon>Plasmodiophorida</taxon>
        <taxon>Plasmodiophoridae</taxon>
        <taxon>Plasmodiophora</taxon>
    </lineage>
</organism>
<feature type="repeat" description="WD" evidence="5">
    <location>
        <begin position="118"/>
        <end position="159"/>
    </location>
</feature>
<feature type="domain" description="NLE" evidence="6">
    <location>
        <begin position="28"/>
        <end position="86"/>
    </location>
</feature>
<reference evidence="7 9" key="1">
    <citation type="submission" date="2015-02" db="EMBL/GenBank/DDBJ databases">
        <authorList>
            <person name="Chooi Y.-H."/>
        </authorList>
    </citation>
    <scope>NUCLEOTIDE SEQUENCE [LARGE SCALE GENOMIC DNA]</scope>
    <source>
        <strain evidence="7">E3</strain>
    </source>
</reference>
<dbReference type="InterPro" id="IPR015943">
    <property type="entry name" value="WD40/YVTN_repeat-like_dom_sf"/>
</dbReference>
<dbReference type="EMBL" id="CDSF01000100">
    <property type="protein sequence ID" value="CEP00326.1"/>
    <property type="molecule type" value="Genomic_DNA"/>
</dbReference>
<evidence type="ECO:0000256" key="5">
    <source>
        <dbReference type="PROSITE-ProRule" id="PRU00221"/>
    </source>
</evidence>
<evidence type="ECO:0000259" key="6">
    <source>
        <dbReference type="Pfam" id="PF08154"/>
    </source>
</evidence>
<dbReference type="CDD" id="cd00200">
    <property type="entry name" value="WD40"/>
    <property type="match status" value="1"/>
</dbReference>
<evidence type="ECO:0000256" key="2">
    <source>
        <dbReference type="ARBA" id="ARBA00022574"/>
    </source>
</evidence>
<dbReference type="Gene3D" id="2.130.10.10">
    <property type="entry name" value="YVTN repeat-like/Quinoprotein amine dehydrogenase"/>
    <property type="match status" value="1"/>
</dbReference>
<dbReference type="InterPro" id="IPR001680">
    <property type="entry name" value="WD40_rpt"/>
</dbReference>
<dbReference type="Proteomes" id="UP000290189">
    <property type="component" value="Unassembled WGS sequence"/>
</dbReference>
<evidence type="ECO:0000313" key="7">
    <source>
        <dbReference type="EMBL" id="CEP00326.1"/>
    </source>
</evidence>
<dbReference type="PROSITE" id="PS50294">
    <property type="entry name" value="WD_REPEATS_REGION"/>
    <property type="match status" value="6"/>
</dbReference>
<dbReference type="OMA" id="AWEPYHR"/>
<dbReference type="AlphaFoldDB" id="A0A0G4IZ53"/>
<dbReference type="Pfam" id="PF08154">
    <property type="entry name" value="NLE"/>
    <property type="match status" value="1"/>
</dbReference>
<dbReference type="GO" id="GO:0005730">
    <property type="term" value="C:nucleolus"/>
    <property type="evidence" value="ECO:0007669"/>
    <property type="project" value="UniProtKB-SubCell"/>
</dbReference>
<reference evidence="8 10" key="2">
    <citation type="submission" date="2018-03" db="EMBL/GenBank/DDBJ databases">
        <authorList>
            <person name="Fogelqvist J."/>
        </authorList>
    </citation>
    <scope>NUCLEOTIDE SEQUENCE [LARGE SCALE GENOMIC DNA]</scope>
</reference>
<dbReference type="InterPro" id="IPR036322">
    <property type="entry name" value="WD40_repeat_dom_sf"/>
</dbReference>
<dbReference type="EMBL" id="OVEO01000003">
    <property type="protein sequence ID" value="SPQ95104.1"/>
    <property type="molecule type" value="Genomic_DNA"/>
</dbReference>
<dbReference type="Proteomes" id="UP000039324">
    <property type="component" value="Unassembled WGS sequence"/>
</dbReference>
<keyword evidence="4" id="KW-0539">Nucleus</keyword>
<proteinExistence type="predicted"/>
<protein>
    <recommendedName>
        <fullName evidence="6">NLE domain-containing protein</fullName>
    </recommendedName>
</protein>
<evidence type="ECO:0000313" key="8">
    <source>
        <dbReference type="EMBL" id="SPQ95104.1"/>
    </source>
</evidence>
<gene>
    <name evidence="7" type="ORF">PBRA_008060</name>
    <name evidence="8" type="ORF">PLBR_LOCUS2319</name>
</gene>
<feature type="repeat" description="WD" evidence="5">
    <location>
        <begin position="453"/>
        <end position="486"/>
    </location>
</feature>
<dbReference type="PANTHER" id="PTHR19848">
    <property type="entry name" value="WD40 REPEAT PROTEIN"/>
    <property type="match status" value="1"/>
</dbReference>
<feature type="repeat" description="WD" evidence="5">
    <location>
        <begin position="205"/>
        <end position="250"/>
    </location>
</feature>
<evidence type="ECO:0000313" key="10">
    <source>
        <dbReference type="Proteomes" id="UP000290189"/>
    </source>
</evidence>
<dbReference type="Pfam" id="PF00400">
    <property type="entry name" value="WD40"/>
    <property type="match status" value="8"/>
</dbReference>
<dbReference type="PANTHER" id="PTHR19848:SF0">
    <property type="entry name" value="NOTCHLESS PROTEIN HOMOLOG 1"/>
    <property type="match status" value="1"/>
</dbReference>
<dbReference type="InterPro" id="IPR020472">
    <property type="entry name" value="WD40_PAC1"/>
</dbReference>
<keyword evidence="3" id="KW-0677">Repeat</keyword>
<dbReference type="PROSITE" id="PS50082">
    <property type="entry name" value="WD_REPEATS_2"/>
    <property type="match status" value="7"/>
</dbReference>
<keyword evidence="9" id="KW-1185">Reference proteome</keyword>
<feature type="repeat" description="WD" evidence="5">
    <location>
        <begin position="411"/>
        <end position="452"/>
    </location>
</feature>
<dbReference type="GO" id="GO:0000027">
    <property type="term" value="P:ribosomal large subunit assembly"/>
    <property type="evidence" value="ECO:0007669"/>
    <property type="project" value="TreeGrafter"/>
</dbReference>
<dbReference type="STRING" id="37360.A0A0G4IZ53"/>
<keyword evidence="8" id="KW-0496">Mitochondrion</keyword>
<feature type="repeat" description="WD" evidence="5">
    <location>
        <begin position="251"/>
        <end position="291"/>
    </location>
</feature>
<dbReference type="PRINTS" id="PR00319">
    <property type="entry name" value="GPROTEINB"/>
</dbReference>
<dbReference type="PRINTS" id="PR00320">
    <property type="entry name" value="GPROTEINBRPT"/>
</dbReference>
<evidence type="ECO:0000256" key="3">
    <source>
        <dbReference type="ARBA" id="ARBA00022737"/>
    </source>
</evidence>
<dbReference type="InterPro" id="IPR012972">
    <property type="entry name" value="NLE"/>
</dbReference>
<accession>A0A0G4IZ53</accession>
<sequence length="486" mass="53286">MAVPAVVVGHETAGGITAVGEGGQRAIVQLRNGETGDICGSRLELPLESTTAQLTQLVHSVTNANDWQPYAFFIGDDEIMKSIAELVPQSMTEQVITITFQPQAMFRVRSVGRCTSTLPGHTEAILIVQFSPDGQHLATGSGDSTVRIWQVDAEMPMHTLKGHKDWVQALSWSPDGTRLVSGCRSGVIFIWDPIVGVPSPRRPLSRCHSKYITSFSWQPVFVDDVTRFASAGKDGTIKIWVSGTGALVHTLSGHTACVTCIRWGGSGFLYSASQDRTIKIWDPLSGTLHKTLQGHAHWVNSLSLSTDYALRTGAFDHRGALPADGDVKRAARARYDAVAADGERLVSCSDDFTLFLWHPWKSDKPVARMTGHQQPVNHMAFSPDGRLIASAAFDHSIRIWDGQTGRFLATLRGHVQAVYSVAWSADSRLLVSGSRDSTVKVWEVRTRKLLNDLPGHADEVFALDWSPDGERVASGGRDRVLKFWRR</sequence>
<keyword evidence="2 5" id="KW-0853">WD repeat</keyword>
<feature type="repeat" description="WD" evidence="5">
    <location>
        <begin position="369"/>
        <end position="410"/>
    </location>
</feature>
<dbReference type="InterPro" id="IPR019775">
    <property type="entry name" value="WD40_repeat_CS"/>
</dbReference>
<evidence type="ECO:0000313" key="9">
    <source>
        <dbReference type="Proteomes" id="UP000039324"/>
    </source>
</evidence>
<comment type="subcellular location">
    <subcellularLocation>
        <location evidence="1">Nucleus</location>
        <location evidence="1">Nucleolus</location>
    </subcellularLocation>
</comment>
<feature type="repeat" description="WD" evidence="5">
    <location>
        <begin position="160"/>
        <end position="192"/>
    </location>
</feature>
<name>A0A0G4IZ53_PLABS</name>
<dbReference type="InterPro" id="IPR001632">
    <property type="entry name" value="WD40_G-protein_beta-like"/>
</dbReference>
<dbReference type="OrthoDB" id="10267436at2759"/>
<geneLocation type="mitochondrion" evidence="8"/>